<reference evidence="1 2" key="1">
    <citation type="journal article" date="2018" name="J. Microbiol.">
        <title>Bacillus spongiae sp. nov., isolated from sponge of Jeju Island.</title>
        <authorList>
            <person name="Lee G.E."/>
            <person name="Im W.T."/>
            <person name="Park J.S."/>
        </authorList>
    </citation>
    <scope>NUCLEOTIDE SEQUENCE [LARGE SCALE GENOMIC DNA]</scope>
    <source>
        <strain evidence="1 2">135PIL107-10</strain>
    </source>
</reference>
<proteinExistence type="predicted"/>
<dbReference type="RefSeq" id="WP_336588970.1">
    <property type="nucleotide sequence ID" value="NZ_JBBAXC010000029.1"/>
</dbReference>
<accession>A0ABU8HJS1</accession>
<organism evidence="1 2">
    <name type="scientific">Bacillus spongiae</name>
    <dbReference type="NCBI Taxonomy" id="2683610"/>
    <lineage>
        <taxon>Bacteria</taxon>
        <taxon>Bacillati</taxon>
        <taxon>Bacillota</taxon>
        <taxon>Bacilli</taxon>
        <taxon>Bacillales</taxon>
        <taxon>Bacillaceae</taxon>
        <taxon>Bacillus</taxon>
    </lineage>
</organism>
<sequence>MKNYEKLFEQYVIELDKAVSYEEDRLDATRSKLGNEGKSTDEIERFIRSRFDPICCSGRVVAVFREYWLKCHELNVYNQKNNIDSYVNPKDFTVDWLSKNGDPYELYSIIDGMPYYPIGINEDGDYC</sequence>
<evidence type="ECO:0000313" key="2">
    <source>
        <dbReference type="Proteomes" id="UP001312865"/>
    </source>
</evidence>
<gene>
    <name evidence="1" type="ORF">WAK64_21095</name>
</gene>
<keyword evidence="2" id="KW-1185">Reference proteome</keyword>
<comment type="caution">
    <text evidence="1">The sequence shown here is derived from an EMBL/GenBank/DDBJ whole genome shotgun (WGS) entry which is preliminary data.</text>
</comment>
<evidence type="ECO:0000313" key="1">
    <source>
        <dbReference type="EMBL" id="MEI5909527.1"/>
    </source>
</evidence>
<dbReference type="Proteomes" id="UP001312865">
    <property type="component" value="Unassembled WGS sequence"/>
</dbReference>
<name>A0ABU8HJS1_9BACI</name>
<dbReference type="EMBL" id="JBBAXC010000029">
    <property type="protein sequence ID" value="MEI5909527.1"/>
    <property type="molecule type" value="Genomic_DNA"/>
</dbReference>
<protein>
    <submittedName>
        <fullName evidence="1">Uncharacterized protein</fullName>
    </submittedName>
</protein>